<evidence type="ECO:0000313" key="2">
    <source>
        <dbReference type="EMBL" id="MBS6634704.1"/>
    </source>
</evidence>
<gene>
    <name evidence="2" type="ORF">KH265_03430</name>
</gene>
<dbReference type="InterPro" id="IPR036388">
    <property type="entry name" value="WH-like_DNA-bd_sf"/>
</dbReference>
<protein>
    <submittedName>
        <fullName evidence="2">ArsR family transcriptional regulator</fullName>
    </submittedName>
</protein>
<dbReference type="RefSeq" id="WP_294498293.1">
    <property type="nucleotide sequence ID" value="NZ_JAGZXI010000004.1"/>
</dbReference>
<dbReference type="EMBL" id="JAGZXI010000004">
    <property type="protein sequence ID" value="MBS6634704.1"/>
    <property type="molecule type" value="Genomic_DNA"/>
</dbReference>
<feature type="compositionally biased region" description="Basic and acidic residues" evidence="1">
    <location>
        <begin position="45"/>
        <end position="58"/>
    </location>
</feature>
<name>A0A943Y693_9MICC</name>
<dbReference type="Gene3D" id="1.10.10.10">
    <property type="entry name" value="Winged helix-like DNA-binding domain superfamily/Winged helix DNA-binding domain"/>
    <property type="match status" value="1"/>
</dbReference>
<feature type="region of interest" description="Disordered" evidence="1">
    <location>
        <begin position="274"/>
        <end position="299"/>
    </location>
</feature>
<sequence>MYSVNKTSQRSSERESQTRSGTRSAASGSHGAFSKKSSAARTSKRKAEAEERTRDRVLRGVLNHGPVSAASLGELLSLTPAAVRRHLDALESSNMIEVAPIKKYGAGAGRPARRYVIAPQGHERLGNDYLLIARSALQMLRDTVGDGALEAFASARAAEMEARYRPVVEAAGDNVAARAKALAEAMSRDGFVATAQVTEPPVGRSVPEHFLASIQLCQGHCPVRDLAEDFQVFCEQETGIISDLLGVDVRRLSTMASGAHVCTTHVPLNRETVAENAKSAKPATPIEPEDGTSAEKPSI</sequence>
<dbReference type="AlphaFoldDB" id="A0A943Y693"/>
<dbReference type="SUPFAM" id="SSF46785">
    <property type="entry name" value="Winged helix' DNA-binding domain"/>
    <property type="match status" value="1"/>
</dbReference>
<comment type="caution">
    <text evidence="2">The sequence shown here is derived from an EMBL/GenBank/DDBJ whole genome shotgun (WGS) entry which is preliminary data.</text>
</comment>
<dbReference type="Proteomes" id="UP000739069">
    <property type="component" value="Unassembled WGS sequence"/>
</dbReference>
<feature type="region of interest" description="Disordered" evidence="1">
    <location>
        <begin position="1"/>
        <end position="59"/>
    </location>
</feature>
<accession>A0A943Y693</accession>
<reference evidence="2" key="1">
    <citation type="submission" date="2021-02" db="EMBL/GenBank/DDBJ databases">
        <title>Infant gut strain persistence is associated with maternal origin, phylogeny, and functional potential including surface adhesion and iron acquisition.</title>
        <authorList>
            <person name="Lou Y.C."/>
        </authorList>
    </citation>
    <scope>NUCLEOTIDE SEQUENCE</scope>
    <source>
        <strain evidence="2">L1_008_092G1_dasL1_008_092G1_concoct_16</strain>
    </source>
</reference>
<organism evidence="2 3">
    <name type="scientific">Rothia mucilaginosa</name>
    <dbReference type="NCBI Taxonomy" id="43675"/>
    <lineage>
        <taxon>Bacteria</taxon>
        <taxon>Bacillati</taxon>
        <taxon>Actinomycetota</taxon>
        <taxon>Actinomycetes</taxon>
        <taxon>Micrococcales</taxon>
        <taxon>Micrococcaceae</taxon>
        <taxon>Rothia</taxon>
    </lineage>
</organism>
<evidence type="ECO:0000313" key="3">
    <source>
        <dbReference type="Proteomes" id="UP000739069"/>
    </source>
</evidence>
<proteinExistence type="predicted"/>
<evidence type="ECO:0000256" key="1">
    <source>
        <dbReference type="SAM" id="MobiDB-lite"/>
    </source>
</evidence>
<dbReference type="InterPro" id="IPR036390">
    <property type="entry name" value="WH_DNA-bd_sf"/>
</dbReference>